<dbReference type="Proteomes" id="UP000199468">
    <property type="component" value="Unassembled WGS sequence"/>
</dbReference>
<dbReference type="EMBL" id="FNBZ01000004">
    <property type="protein sequence ID" value="SDG51445.1"/>
    <property type="molecule type" value="Genomic_DNA"/>
</dbReference>
<dbReference type="Gene3D" id="3.40.50.150">
    <property type="entry name" value="Vaccinia Virus protein VP39"/>
    <property type="match status" value="1"/>
</dbReference>
<evidence type="ECO:0000313" key="2">
    <source>
        <dbReference type="EMBL" id="SDG51445.1"/>
    </source>
</evidence>
<dbReference type="GO" id="GO:0008168">
    <property type="term" value="F:methyltransferase activity"/>
    <property type="evidence" value="ECO:0007669"/>
    <property type="project" value="UniProtKB-KW"/>
</dbReference>
<accession>A0ABY0P057</accession>
<dbReference type="InterPro" id="IPR022744">
    <property type="entry name" value="MeTrfase_dom_put"/>
</dbReference>
<evidence type="ECO:0000313" key="3">
    <source>
        <dbReference type="Proteomes" id="UP000199468"/>
    </source>
</evidence>
<dbReference type="SUPFAM" id="SSF53335">
    <property type="entry name" value="S-adenosyl-L-methionine-dependent methyltransferases"/>
    <property type="match status" value="1"/>
</dbReference>
<keyword evidence="2" id="KW-0808">Transferase</keyword>
<protein>
    <submittedName>
        <fullName evidence="2">Methyltransferase</fullName>
    </submittedName>
</protein>
<reference evidence="2 3" key="1">
    <citation type="submission" date="2016-10" db="EMBL/GenBank/DDBJ databases">
        <authorList>
            <person name="Varghese N."/>
            <person name="Submissions S."/>
        </authorList>
    </citation>
    <scope>NUCLEOTIDE SEQUENCE [LARGE SCALE GENOMIC DNA]</scope>
    <source>
        <strain evidence="2 3">DSM 26672</strain>
    </source>
</reference>
<proteinExistence type="predicted"/>
<feature type="domain" description="Methyltransferase" evidence="1">
    <location>
        <begin position="24"/>
        <end position="163"/>
    </location>
</feature>
<keyword evidence="2" id="KW-0489">Methyltransferase</keyword>
<comment type="caution">
    <text evidence="2">The sequence shown here is derived from an EMBL/GenBank/DDBJ whole genome shotgun (WGS) entry which is preliminary data.</text>
</comment>
<sequence>MDWQTWHGKYDTPHSRMAERLRTVQAQIDLALNSCDPGPIRVISLCAGQGRDLLEVLQGHPRRNDVQARLVELDRRNTEFAERLAFSSGLHQIEVMTADASISDHYRGMTPAHLVLICGLFGNIHDGDIERTIDRCPQLCATGGRVIWTRHRRKPDRVPMICRRFEGLDFEQHWLSAPETELAVGVHQFRGKPSPLVLGERMFTFVGYDKLKS</sequence>
<dbReference type="InterPro" id="IPR029063">
    <property type="entry name" value="SAM-dependent_MTases_sf"/>
</dbReference>
<name>A0ABY0P057_9HYPH</name>
<gene>
    <name evidence="2" type="ORF">SAMN05421844_104219</name>
</gene>
<evidence type="ECO:0000259" key="1">
    <source>
        <dbReference type="Pfam" id="PF12147"/>
    </source>
</evidence>
<dbReference type="GO" id="GO:0032259">
    <property type="term" value="P:methylation"/>
    <property type="evidence" value="ECO:0007669"/>
    <property type="project" value="UniProtKB-KW"/>
</dbReference>
<keyword evidence="3" id="KW-1185">Reference proteome</keyword>
<dbReference type="CDD" id="cd02440">
    <property type="entry name" value="AdoMet_MTases"/>
    <property type="match status" value="1"/>
</dbReference>
<organism evidence="2 3">
    <name type="scientific">Bosea robiniae</name>
    <dbReference type="NCBI Taxonomy" id="1036780"/>
    <lineage>
        <taxon>Bacteria</taxon>
        <taxon>Pseudomonadati</taxon>
        <taxon>Pseudomonadota</taxon>
        <taxon>Alphaproteobacteria</taxon>
        <taxon>Hyphomicrobiales</taxon>
        <taxon>Boseaceae</taxon>
        <taxon>Bosea</taxon>
    </lineage>
</organism>
<dbReference type="Pfam" id="PF12147">
    <property type="entry name" value="Methyltransf_20"/>
    <property type="match status" value="1"/>
</dbReference>